<evidence type="ECO:0000313" key="1">
    <source>
        <dbReference type="EMBL" id="EEC55804.1"/>
    </source>
</evidence>
<dbReference type="Gene3D" id="1.10.8.1050">
    <property type="entry name" value="Antitoxin VbhA-like"/>
    <property type="match status" value="1"/>
</dbReference>
<reference evidence="1 2" key="2">
    <citation type="submission" date="2008-11" db="EMBL/GenBank/DDBJ databases">
        <authorList>
            <person name="Fulton L."/>
            <person name="Clifton S."/>
            <person name="Fulton B."/>
            <person name="Xu J."/>
            <person name="Minx P."/>
            <person name="Pepin K.H."/>
            <person name="Johnson M."/>
            <person name="Bhonagiri V."/>
            <person name="Nash W.E."/>
            <person name="Mardis E.R."/>
            <person name="Wilson R.K."/>
        </authorList>
    </citation>
    <scope>NUCLEOTIDE SEQUENCE [LARGE SCALE GENOMIC DNA]</scope>
    <source>
        <strain evidence="1 2">ATCC 43243</strain>
    </source>
</reference>
<protein>
    <recommendedName>
        <fullName evidence="3">Antitoxin VbhA domain-containing protein</fullName>
    </recommendedName>
</protein>
<dbReference type="HOGENOM" id="CLU_2987114_0_0_9"/>
<dbReference type="Proteomes" id="UP000003136">
    <property type="component" value="Unassembled WGS sequence"/>
</dbReference>
<keyword evidence="2" id="KW-1185">Reference proteome</keyword>
<evidence type="ECO:0000313" key="2">
    <source>
        <dbReference type="Proteomes" id="UP000003136"/>
    </source>
</evidence>
<dbReference type="AlphaFoldDB" id="B7AUB3"/>
<accession>B7AUB3</accession>
<dbReference type="STRING" id="483218.BACPEC_02311"/>
<organism evidence="1 2">
    <name type="scientific">[Bacteroides] pectinophilus ATCC 43243</name>
    <dbReference type="NCBI Taxonomy" id="483218"/>
    <lineage>
        <taxon>Bacteria</taxon>
        <taxon>Bacillati</taxon>
        <taxon>Bacillota</taxon>
        <taxon>Clostridia</taxon>
        <taxon>Eubacteriales</taxon>
    </lineage>
</organism>
<dbReference type="EMBL" id="ABVQ01000037">
    <property type="protein sequence ID" value="EEC55804.1"/>
    <property type="molecule type" value="Genomic_DNA"/>
</dbReference>
<evidence type="ECO:0008006" key="3">
    <source>
        <dbReference type="Google" id="ProtNLM"/>
    </source>
</evidence>
<reference evidence="1 2" key="1">
    <citation type="submission" date="2008-11" db="EMBL/GenBank/DDBJ databases">
        <title>Draft genome sequence of Bacteroides pectinophilus (ATCC 43243).</title>
        <authorList>
            <person name="Sudarsanam P."/>
            <person name="Ley R."/>
            <person name="Guruge J."/>
            <person name="Turnbaugh P.J."/>
            <person name="Mahowald M."/>
            <person name="Liep D."/>
            <person name="Gordon J."/>
        </authorList>
    </citation>
    <scope>NUCLEOTIDE SEQUENCE [LARGE SCALE GENOMIC DNA]</scope>
    <source>
        <strain evidence="1 2">ATCC 43243</strain>
    </source>
</reference>
<gene>
    <name evidence="1" type="ORF">BACPEC_02311</name>
</gene>
<sequence>MTVKCTEKNQSVKNVIATMAVEDMYLSKEFVSKLIEVASGKRSSEELRQEVIRKYAR</sequence>
<proteinExistence type="predicted"/>
<dbReference type="InterPro" id="IPR043038">
    <property type="entry name" value="VbhA_sf"/>
</dbReference>
<comment type="caution">
    <text evidence="1">The sequence shown here is derived from an EMBL/GenBank/DDBJ whole genome shotgun (WGS) entry which is preliminary data.</text>
</comment>
<name>B7AUB3_9FIRM</name>